<dbReference type="GO" id="GO:0005524">
    <property type="term" value="F:ATP binding"/>
    <property type="evidence" value="ECO:0007669"/>
    <property type="project" value="UniProtKB-KW"/>
</dbReference>
<dbReference type="GO" id="GO:0009229">
    <property type="term" value="P:thiamine diphosphate biosynthetic process"/>
    <property type="evidence" value="ECO:0007669"/>
    <property type="project" value="UniProtKB-UniPathway"/>
</dbReference>
<comment type="cofactor">
    <cofactor evidence="2">
        <name>Mg(2+)</name>
        <dbReference type="ChEBI" id="CHEBI:18420"/>
    </cofactor>
</comment>
<keyword evidence="7" id="KW-0479">Metal-binding</keyword>
<evidence type="ECO:0000256" key="10">
    <source>
        <dbReference type="ARBA" id="ARBA00022840"/>
    </source>
</evidence>
<evidence type="ECO:0000259" key="18">
    <source>
        <dbReference type="Pfam" id="PF02581"/>
    </source>
</evidence>
<comment type="pathway">
    <text evidence="5">Cofactor biosynthesis; thiamine diphosphate biosynthesis; thiamine phosphate from 4-amino-2-methyl-5-diphosphomethylpyrimidine and 4-methyl-5-(2-phosphoethyl)-thiazole: step 1/1.</text>
</comment>
<feature type="domain" description="Thiamine phosphate synthase/TenI" evidence="18">
    <location>
        <begin position="10"/>
        <end position="203"/>
    </location>
</feature>
<dbReference type="STRING" id="675824.A0A1E3Q7L5"/>
<dbReference type="FunFam" id="3.20.20.70:FF:000104">
    <property type="entry name" value="Thiamine biosynthetic bifunctional enzyme"/>
    <property type="match status" value="1"/>
</dbReference>
<evidence type="ECO:0000256" key="12">
    <source>
        <dbReference type="ARBA" id="ARBA00022977"/>
    </source>
</evidence>
<dbReference type="SUPFAM" id="SSF51391">
    <property type="entry name" value="Thiamin phosphate synthase"/>
    <property type="match status" value="1"/>
</dbReference>
<keyword evidence="20" id="KW-1185">Reference proteome</keyword>
<organism evidence="19 20">
    <name type="scientific">Lipomyces starkeyi NRRL Y-11557</name>
    <dbReference type="NCBI Taxonomy" id="675824"/>
    <lineage>
        <taxon>Eukaryota</taxon>
        <taxon>Fungi</taxon>
        <taxon>Dikarya</taxon>
        <taxon>Ascomycota</taxon>
        <taxon>Saccharomycotina</taxon>
        <taxon>Lipomycetes</taxon>
        <taxon>Lipomycetales</taxon>
        <taxon>Lipomycetaceae</taxon>
        <taxon>Lipomyces</taxon>
    </lineage>
</organism>
<evidence type="ECO:0000256" key="4">
    <source>
        <dbReference type="ARBA" id="ARBA00004868"/>
    </source>
</evidence>
<keyword evidence="12" id="KW-0784">Thiamine biosynthesis</keyword>
<dbReference type="GO" id="GO:0009228">
    <property type="term" value="P:thiamine biosynthetic process"/>
    <property type="evidence" value="ECO:0007669"/>
    <property type="project" value="UniProtKB-KW"/>
</dbReference>
<comment type="similarity">
    <text evidence="17">In the N-terminal section; belongs to the thiamine-phosphate synthase family.</text>
</comment>
<comment type="catalytic activity">
    <reaction evidence="13">
        <text>4-methyl-5-(2-phosphooxyethyl)-thiazole + 4-amino-2-methyl-5-(diphosphooxymethyl)pyrimidine + H(+) = thiamine phosphate + diphosphate</text>
        <dbReference type="Rhea" id="RHEA:22328"/>
        <dbReference type="ChEBI" id="CHEBI:15378"/>
        <dbReference type="ChEBI" id="CHEBI:33019"/>
        <dbReference type="ChEBI" id="CHEBI:37575"/>
        <dbReference type="ChEBI" id="CHEBI:57841"/>
        <dbReference type="ChEBI" id="CHEBI:58296"/>
        <dbReference type="EC" id="2.5.1.3"/>
    </reaction>
</comment>
<keyword evidence="9" id="KW-0418">Kinase</keyword>
<dbReference type="PANTHER" id="PTHR20857">
    <property type="entry name" value="THIAMINE-PHOSPHATE PYROPHOSPHORYLASE"/>
    <property type="match status" value="1"/>
</dbReference>
<evidence type="ECO:0000256" key="16">
    <source>
        <dbReference type="ARBA" id="ARBA00061146"/>
    </source>
</evidence>
<evidence type="ECO:0000256" key="13">
    <source>
        <dbReference type="ARBA" id="ARBA00047334"/>
    </source>
</evidence>
<dbReference type="Pfam" id="PF02110">
    <property type="entry name" value="HK"/>
    <property type="match status" value="1"/>
</dbReference>
<dbReference type="InterPro" id="IPR013785">
    <property type="entry name" value="Aldolase_TIM"/>
</dbReference>
<dbReference type="GO" id="GO:0004789">
    <property type="term" value="F:thiamine-phosphate diphosphorylase activity"/>
    <property type="evidence" value="ECO:0007669"/>
    <property type="project" value="UniProtKB-EC"/>
</dbReference>
<comment type="similarity">
    <text evidence="16">In the C-terminal section; belongs to the Thz kinase family.</text>
</comment>
<keyword evidence="8" id="KW-0547">Nucleotide-binding</keyword>
<dbReference type="InterPro" id="IPR000417">
    <property type="entry name" value="Hyethyz_kinase"/>
</dbReference>
<evidence type="ECO:0000256" key="6">
    <source>
        <dbReference type="ARBA" id="ARBA00022679"/>
    </source>
</evidence>
<dbReference type="NCBIfam" id="TIGR00693">
    <property type="entry name" value="thiE"/>
    <property type="match status" value="1"/>
</dbReference>
<evidence type="ECO:0000256" key="2">
    <source>
        <dbReference type="ARBA" id="ARBA00001946"/>
    </source>
</evidence>
<keyword evidence="10" id="KW-0067">ATP-binding</keyword>
<reference evidence="19 20" key="1">
    <citation type="journal article" date="2016" name="Proc. Natl. Acad. Sci. U.S.A.">
        <title>Comparative genomics of biotechnologically important yeasts.</title>
        <authorList>
            <person name="Riley R."/>
            <person name="Haridas S."/>
            <person name="Wolfe K.H."/>
            <person name="Lopes M.R."/>
            <person name="Hittinger C.T."/>
            <person name="Goeker M."/>
            <person name="Salamov A.A."/>
            <person name="Wisecaver J.H."/>
            <person name="Long T.M."/>
            <person name="Calvey C.H."/>
            <person name="Aerts A.L."/>
            <person name="Barry K.W."/>
            <person name="Choi C."/>
            <person name="Clum A."/>
            <person name="Coughlan A.Y."/>
            <person name="Deshpande S."/>
            <person name="Douglass A.P."/>
            <person name="Hanson S.J."/>
            <person name="Klenk H.-P."/>
            <person name="LaButti K.M."/>
            <person name="Lapidus A."/>
            <person name="Lindquist E.A."/>
            <person name="Lipzen A.M."/>
            <person name="Meier-Kolthoff J.P."/>
            <person name="Ohm R.A."/>
            <person name="Otillar R.P."/>
            <person name="Pangilinan J.L."/>
            <person name="Peng Y."/>
            <person name="Rokas A."/>
            <person name="Rosa C.A."/>
            <person name="Scheuner C."/>
            <person name="Sibirny A.A."/>
            <person name="Slot J.C."/>
            <person name="Stielow J.B."/>
            <person name="Sun H."/>
            <person name="Kurtzman C.P."/>
            <person name="Blackwell M."/>
            <person name="Grigoriev I.V."/>
            <person name="Jeffries T.W."/>
        </authorList>
    </citation>
    <scope>NUCLEOTIDE SEQUENCE [LARGE SCALE GENOMIC DNA]</scope>
    <source>
        <strain evidence="19 20">NRRL Y-11557</strain>
    </source>
</reference>
<dbReference type="Proteomes" id="UP000094385">
    <property type="component" value="Unassembled WGS sequence"/>
</dbReference>
<evidence type="ECO:0000256" key="7">
    <source>
        <dbReference type="ARBA" id="ARBA00022723"/>
    </source>
</evidence>
<dbReference type="AlphaFoldDB" id="A0A1E3Q7L5"/>
<dbReference type="Gene3D" id="3.40.1190.20">
    <property type="match status" value="1"/>
</dbReference>
<dbReference type="CDD" id="cd00564">
    <property type="entry name" value="TMP_TenI"/>
    <property type="match status" value="1"/>
</dbReference>
<evidence type="ECO:0000313" key="20">
    <source>
        <dbReference type="Proteomes" id="UP000094385"/>
    </source>
</evidence>
<dbReference type="CDD" id="cd01170">
    <property type="entry name" value="THZ_kinase"/>
    <property type="match status" value="1"/>
</dbReference>
<name>A0A1E3Q7L5_LIPST</name>
<proteinExistence type="inferred from homology"/>
<dbReference type="InterPro" id="IPR034291">
    <property type="entry name" value="TMP_synthase"/>
</dbReference>
<gene>
    <name evidence="19" type="ORF">LIPSTDRAFT_70723</name>
</gene>
<evidence type="ECO:0000256" key="5">
    <source>
        <dbReference type="ARBA" id="ARBA00005165"/>
    </source>
</evidence>
<dbReference type="UniPathway" id="UPA00060">
    <property type="reaction ID" value="UER00139"/>
</dbReference>
<evidence type="ECO:0000256" key="3">
    <source>
        <dbReference type="ARBA" id="ARBA00003814"/>
    </source>
</evidence>
<dbReference type="NCBIfam" id="TIGR00694">
    <property type="entry name" value="thiM"/>
    <property type="match status" value="1"/>
</dbReference>
<comment type="catalytic activity">
    <reaction evidence="14">
        <text>2-(2-carboxy-4-methylthiazol-5-yl)ethyl phosphate + 4-amino-2-methyl-5-(diphosphooxymethyl)pyrimidine + 2 H(+) = thiamine phosphate + CO2 + diphosphate</text>
        <dbReference type="Rhea" id="RHEA:47848"/>
        <dbReference type="ChEBI" id="CHEBI:15378"/>
        <dbReference type="ChEBI" id="CHEBI:16526"/>
        <dbReference type="ChEBI" id="CHEBI:33019"/>
        <dbReference type="ChEBI" id="CHEBI:37575"/>
        <dbReference type="ChEBI" id="CHEBI:57841"/>
        <dbReference type="ChEBI" id="CHEBI:62890"/>
        <dbReference type="EC" id="2.5.1.3"/>
    </reaction>
</comment>
<dbReference type="OrthoDB" id="4994at2759"/>
<dbReference type="GO" id="GO:0005737">
    <property type="term" value="C:cytoplasm"/>
    <property type="evidence" value="ECO:0007669"/>
    <property type="project" value="TreeGrafter"/>
</dbReference>
<keyword evidence="6" id="KW-0808">Transferase</keyword>
<evidence type="ECO:0000256" key="8">
    <source>
        <dbReference type="ARBA" id="ARBA00022741"/>
    </source>
</evidence>
<dbReference type="InterPro" id="IPR029056">
    <property type="entry name" value="Ribokinase-like"/>
</dbReference>
<comment type="catalytic activity">
    <reaction evidence="15">
        <text>2-[(2R,5Z)-2-carboxy-4-methylthiazol-5(2H)-ylidene]ethyl phosphate + 4-amino-2-methyl-5-(diphosphooxymethyl)pyrimidine + 2 H(+) = thiamine phosphate + CO2 + diphosphate</text>
        <dbReference type="Rhea" id="RHEA:47844"/>
        <dbReference type="ChEBI" id="CHEBI:15378"/>
        <dbReference type="ChEBI" id="CHEBI:16526"/>
        <dbReference type="ChEBI" id="CHEBI:33019"/>
        <dbReference type="ChEBI" id="CHEBI:37575"/>
        <dbReference type="ChEBI" id="CHEBI:57841"/>
        <dbReference type="ChEBI" id="CHEBI:62899"/>
        <dbReference type="EC" id="2.5.1.3"/>
    </reaction>
</comment>
<comment type="pathway">
    <text evidence="4">Cofactor biosynthesis; thiamine diphosphate biosynthesis; 4-methyl-5-(2-phosphoethyl)-thiazole from 5-(2-hydroxyethyl)-4-methylthiazole: step 1/1.</text>
</comment>
<evidence type="ECO:0000256" key="14">
    <source>
        <dbReference type="ARBA" id="ARBA00047851"/>
    </source>
</evidence>
<dbReference type="InterPro" id="IPR036206">
    <property type="entry name" value="ThiamineP_synth_sf"/>
</dbReference>
<dbReference type="HAMAP" id="MF_00228">
    <property type="entry name" value="Thz_kinase"/>
    <property type="match status" value="1"/>
</dbReference>
<evidence type="ECO:0000256" key="1">
    <source>
        <dbReference type="ARBA" id="ARBA00001771"/>
    </source>
</evidence>
<comment type="function">
    <text evidence="3">Condenses 4-methyl-5-(beta-hydroxyethyl)thiazole monophosphate (THZ-P) and 2-methyl-4-amino-5-hydroxymethyl pyrimidine pyrophosphate (HMP-PP) to form thiamine monophosphate (TMP).</text>
</comment>
<dbReference type="PANTHER" id="PTHR20857:SF23">
    <property type="entry name" value="THIAMINE BIOSYNTHETIC BIFUNCTIONAL ENZYME"/>
    <property type="match status" value="1"/>
</dbReference>
<dbReference type="NCBIfam" id="NF006830">
    <property type="entry name" value="PRK09355.1"/>
    <property type="match status" value="1"/>
</dbReference>
<dbReference type="GO" id="GO:0000287">
    <property type="term" value="F:magnesium ion binding"/>
    <property type="evidence" value="ECO:0007669"/>
    <property type="project" value="InterPro"/>
</dbReference>
<sequence length="518" mass="54904">MVPPKVDYSLYLVTDPYLVPNGTTLKEQVQKAIDGGVTLVQLREKDAETCDFIERAKAIHEITKKAGIPLLINDRVDVALAIDAEGIHIGQEDIDVATARKLLGPDKIIGMSVSYVSEAAKAVEDGVDYVGIGAIYDTATKTPKKPPIGINGARKVLSYLSSVSRYVSTVAIGSLNLKTVRNVVHLSAVPGRRLDGIAVVSAIIAATDPTAVSKELLSLVRDPPYWMSVIPNRDVSSVLAEVPTVISKVRSETPFVHNIINRVATNFAANVNLSIGSSPAMSENVAEFDDFAAIPNSALLINMGFGTDDWVEKYLAAAGAYAKKLRPVVLDPVAAGASELRKGAVKSMLNRSHFDIIKGNEGEIFSVAGEASQMRGVDSTSSSQLQKKANVVEALAAKEKTIVVLTGKEDVISDGMTTFVLRNGHRYLADITASGCVLGSIIGAAVAVSLEDRFLAAVASVLLYTIAAERAAVAPGVRGPGTFIAALIDELHLLSNATVNGDVSWLEAAEVERYVEDA</sequence>
<keyword evidence="11" id="KW-0460">Magnesium</keyword>
<dbReference type="EMBL" id="KV454293">
    <property type="protein sequence ID" value="ODQ73699.1"/>
    <property type="molecule type" value="Genomic_DNA"/>
</dbReference>
<dbReference type="InterPro" id="IPR022998">
    <property type="entry name" value="ThiamineP_synth_TenI"/>
</dbReference>
<comment type="catalytic activity">
    <reaction evidence="1">
        <text>5-(2-hydroxyethyl)-4-methylthiazole + ATP = 4-methyl-5-(2-phosphooxyethyl)-thiazole + ADP + H(+)</text>
        <dbReference type="Rhea" id="RHEA:24212"/>
        <dbReference type="ChEBI" id="CHEBI:15378"/>
        <dbReference type="ChEBI" id="CHEBI:17957"/>
        <dbReference type="ChEBI" id="CHEBI:30616"/>
        <dbReference type="ChEBI" id="CHEBI:58296"/>
        <dbReference type="ChEBI" id="CHEBI:456216"/>
        <dbReference type="EC" id="2.7.1.50"/>
    </reaction>
</comment>
<dbReference type="PRINTS" id="PR01099">
    <property type="entry name" value="HYETHTZKNASE"/>
</dbReference>
<dbReference type="GO" id="GO:0004417">
    <property type="term" value="F:hydroxyethylthiazole kinase activity"/>
    <property type="evidence" value="ECO:0007669"/>
    <property type="project" value="UniProtKB-EC"/>
</dbReference>
<dbReference type="Pfam" id="PF02581">
    <property type="entry name" value="TMP-TENI"/>
    <property type="match status" value="1"/>
</dbReference>
<evidence type="ECO:0000256" key="11">
    <source>
        <dbReference type="ARBA" id="ARBA00022842"/>
    </source>
</evidence>
<dbReference type="HAMAP" id="MF_00097">
    <property type="entry name" value="TMP_synthase"/>
    <property type="match status" value="1"/>
</dbReference>
<dbReference type="Gene3D" id="3.20.20.70">
    <property type="entry name" value="Aldolase class I"/>
    <property type="match status" value="1"/>
</dbReference>
<evidence type="ECO:0000256" key="15">
    <source>
        <dbReference type="ARBA" id="ARBA00047883"/>
    </source>
</evidence>
<evidence type="ECO:0000313" key="19">
    <source>
        <dbReference type="EMBL" id="ODQ73699.1"/>
    </source>
</evidence>
<protein>
    <recommendedName>
        <fullName evidence="18">Thiamine phosphate synthase/TenI domain-containing protein</fullName>
    </recommendedName>
</protein>
<accession>A0A1E3Q7L5</accession>
<evidence type="ECO:0000256" key="17">
    <source>
        <dbReference type="ARBA" id="ARBA00061283"/>
    </source>
</evidence>
<dbReference type="SUPFAM" id="SSF53613">
    <property type="entry name" value="Ribokinase-like"/>
    <property type="match status" value="1"/>
</dbReference>
<evidence type="ECO:0000256" key="9">
    <source>
        <dbReference type="ARBA" id="ARBA00022777"/>
    </source>
</evidence>